<dbReference type="AlphaFoldDB" id="A0A8J4FQ93"/>
<dbReference type="Proteomes" id="UP000747110">
    <property type="component" value="Unassembled WGS sequence"/>
</dbReference>
<evidence type="ECO:0000313" key="2">
    <source>
        <dbReference type="EMBL" id="GIL84477.1"/>
    </source>
</evidence>
<sequence>MAIYLTFPLLRRPVVALASNSGYGGTNSLNLQFNRRAHCACHLQDGGSQEPAAAVLQAGGGASGPPRRPGVSHGGQGGRREPFRPDGQEPSSWSRFLELAAPRIPVCIGMVAIGLGLHSIGRGISSTGVRLGAGVTKAGASLVTAGTQLGSDLATKTFPLENKSQGLARATSVLGEKAMKKGVEIIAIWAVCMLGLKLMDVFGSGWKPPPPPV</sequence>
<keyword evidence="4" id="KW-1185">Reference proteome</keyword>
<evidence type="ECO:0000256" key="1">
    <source>
        <dbReference type="SAM" id="MobiDB-lite"/>
    </source>
</evidence>
<gene>
    <name evidence="2" type="ORF">Vretifemale_13133</name>
    <name evidence="3" type="ORF">Vretimale_19054</name>
</gene>
<evidence type="ECO:0000313" key="4">
    <source>
        <dbReference type="Proteomes" id="UP000747110"/>
    </source>
</evidence>
<proteinExistence type="predicted"/>
<accession>A0A8J4FQ93</accession>
<dbReference type="EMBL" id="BNCP01000029">
    <property type="protein sequence ID" value="GIL84477.1"/>
    <property type="molecule type" value="Genomic_DNA"/>
</dbReference>
<evidence type="ECO:0000313" key="3">
    <source>
        <dbReference type="EMBL" id="GIM16389.1"/>
    </source>
</evidence>
<reference evidence="2" key="1">
    <citation type="journal article" date="2021" name="Proc. Natl. Acad. Sci. U.S.A.">
        <title>Three genomes in the algal genus Volvox reveal the fate of a haploid sex-determining region after a transition to homothallism.</title>
        <authorList>
            <person name="Yamamoto K."/>
            <person name="Hamaji T."/>
            <person name="Kawai-Toyooka H."/>
            <person name="Matsuzaki R."/>
            <person name="Takahashi F."/>
            <person name="Nishimura Y."/>
            <person name="Kawachi M."/>
            <person name="Noguchi H."/>
            <person name="Minakuchi Y."/>
            <person name="Umen J.G."/>
            <person name="Toyoda A."/>
            <person name="Nozaki H."/>
        </authorList>
    </citation>
    <scope>NUCLEOTIDE SEQUENCE</scope>
    <source>
        <strain evidence="3">NIES-3785</strain>
        <strain evidence="2">NIES-3786</strain>
    </source>
</reference>
<organism evidence="2 4">
    <name type="scientific">Volvox reticuliferus</name>
    <dbReference type="NCBI Taxonomy" id="1737510"/>
    <lineage>
        <taxon>Eukaryota</taxon>
        <taxon>Viridiplantae</taxon>
        <taxon>Chlorophyta</taxon>
        <taxon>core chlorophytes</taxon>
        <taxon>Chlorophyceae</taxon>
        <taxon>CS clade</taxon>
        <taxon>Chlamydomonadales</taxon>
        <taxon>Volvocaceae</taxon>
        <taxon>Volvox</taxon>
    </lineage>
</organism>
<feature type="compositionally biased region" description="Basic and acidic residues" evidence="1">
    <location>
        <begin position="78"/>
        <end position="87"/>
    </location>
</feature>
<name>A0A8J4FQ93_9CHLO</name>
<comment type="caution">
    <text evidence="2">The sequence shown here is derived from an EMBL/GenBank/DDBJ whole genome shotgun (WGS) entry which is preliminary data.</text>
</comment>
<protein>
    <submittedName>
        <fullName evidence="2">Uncharacterized protein</fullName>
    </submittedName>
</protein>
<dbReference type="Proteomes" id="UP000722791">
    <property type="component" value="Unassembled WGS sequence"/>
</dbReference>
<feature type="region of interest" description="Disordered" evidence="1">
    <location>
        <begin position="56"/>
        <end position="91"/>
    </location>
</feature>
<dbReference type="EMBL" id="BNCQ01000078">
    <property type="protein sequence ID" value="GIM16389.1"/>
    <property type="molecule type" value="Genomic_DNA"/>
</dbReference>